<feature type="domain" description="ATP-grasp" evidence="21">
    <location>
        <begin position="487"/>
        <end position="694"/>
    </location>
</feature>
<evidence type="ECO:0000256" key="13">
    <source>
        <dbReference type="ARBA" id="ARBA00038345"/>
    </source>
</evidence>
<dbReference type="UniPathway" id="UPA00074">
    <property type="reaction ID" value="UER00125"/>
</dbReference>
<dbReference type="FunFam" id="3.90.600.10:FF:000001">
    <property type="entry name" value="Trifunctional purine biosynthetic protein adenosine-3"/>
    <property type="match status" value="1"/>
</dbReference>
<protein>
    <recommendedName>
        <fullName evidence="5">Phosphoribosylamine--glycine ligase</fullName>
        <ecNumber evidence="4">6.3.4.13</ecNumber>
    </recommendedName>
    <alternativeName>
        <fullName evidence="17">GARS</fullName>
    </alternativeName>
    <alternativeName>
        <fullName evidence="14">Glycinamide ribonucleotide synthetase</fullName>
    </alternativeName>
    <alternativeName>
        <fullName evidence="15">Phosphoribosylglycinamide synthetase</fullName>
    </alternativeName>
</protein>
<keyword evidence="10 18" id="KW-0067">ATP-binding</keyword>
<dbReference type="Pfam" id="PF02844">
    <property type="entry name" value="GARS_N"/>
    <property type="match status" value="1"/>
</dbReference>
<evidence type="ECO:0000256" key="18">
    <source>
        <dbReference type="PROSITE-ProRule" id="PRU00409"/>
    </source>
</evidence>
<comment type="pathway">
    <text evidence="3">Purine metabolism; IMP biosynthesis via de novo pathway; N(1)-(5-phospho-D-ribosyl)glycinamide from 5-phospho-alpha-D-ribose 1-diphosphate: step 2/2.</text>
</comment>
<dbReference type="Pfam" id="PF02843">
    <property type="entry name" value="GARS_C"/>
    <property type="match status" value="1"/>
</dbReference>
<dbReference type="InterPro" id="IPR020561">
    <property type="entry name" value="PRibGlycinamid_synth_ATP-grasp"/>
</dbReference>
<evidence type="ECO:0000256" key="17">
    <source>
        <dbReference type="ARBA" id="ARBA00079592"/>
    </source>
</evidence>
<dbReference type="PANTHER" id="PTHR43472">
    <property type="entry name" value="PHOSPHORIBOSYLAMINE--GLYCINE LIGASE"/>
    <property type="match status" value="1"/>
</dbReference>
<dbReference type="InterPro" id="IPR036779">
    <property type="entry name" value="LysM_dom_sf"/>
</dbReference>
<evidence type="ECO:0000256" key="16">
    <source>
        <dbReference type="ARBA" id="ARBA00047843"/>
    </source>
</evidence>
<sequence length="804" mass="86080">MLKKAITVLAGTMVAAAVCAAGAVQLRSSHPDAYTVRRGDTLWGISAKFLVKPWLWPEIWQANPQVRNPHLIYPGDVLNLSFIGGGPALKLEPSVHREGEAVPAIPLDALKTFLKDLRVMDSSAVSKAPYVVGLEEDQLDGTSGQNIYVRGLDSQPGQRWAIVRPEHMFRGFDDGSGGTAIYGDELYANAAMVRSPWEEDFDNGSGHLRRGRDMGLEVKVIGTAEMLRAGDPSTLLVLDSISEIRKGDRLMPVDDKPYDPYFYPHAPQNLPKDGRVIAFTGAMDAVGPHQVVALSVGSKEGVDNGTTFAVWQPGDTIHDDVAGDSWRRGVGPRVTLPPEYIGHVMVFRTFDHISYALRNAGYNGRPFPPGIAPLGVIGMKVLVIGNGGREHALAWKLKQSPRVDEVIVAPGNAGTARERGVRNADVAVTDLDGLLKLAKGEKVDLTVVGPEVPLVAGVVDKFRNAGLRIFGPRAIAAQLEGSKAFAKDFLLRHNIPTARYAVFTELNPALAYVRQHGAPIVIKADGLAAGKGVVVALTLADAELALHDMLGAHAFGDASARVVIEEFLDGEEASYIVMSDGQHALPMASSQDHKRRDEGDLGPNTGGMGAYSPAPVVTPEVEKRILKEVIEPTLRGMAAEGAPFIGFLYAGLMIDKSGAPKVIEFNVRFGDPETQPIMLRLKSDLVELVEAALDGRLAQTRAQWDARPSLGVVLAAAGYPGGVRSGDVIDGLDANPGADAKVFHAGTKLDAEGRVLTAGGRVLTVCALGKDIAAAREHAYDAVAKIRFDGAFCRRDIAHRALRR</sequence>
<comment type="similarity">
    <text evidence="13">Belongs to the GARS family.</text>
</comment>
<evidence type="ECO:0000256" key="3">
    <source>
        <dbReference type="ARBA" id="ARBA00005174"/>
    </source>
</evidence>
<dbReference type="OrthoDB" id="2018833at2759"/>
<evidence type="ECO:0000259" key="21">
    <source>
        <dbReference type="PROSITE" id="PS50975"/>
    </source>
</evidence>
<dbReference type="PROSITE" id="PS00184">
    <property type="entry name" value="GARS"/>
    <property type="match status" value="1"/>
</dbReference>
<dbReference type="Gene3D" id="3.10.350.10">
    <property type="entry name" value="LysM domain"/>
    <property type="match status" value="1"/>
</dbReference>
<dbReference type="PROSITE" id="PS51782">
    <property type="entry name" value="LYSM"/>
    <property type="match status" value="1"/>
</dbReference>
<evidence type="ECO:0000256" key="9">
    <source>
        <dbReference type="ARBA" id="ARBA00022755"/>
    </source>
</evidence>
<evidence type="ECO:0000256" key="1">
    <source>
        <dbReference type="ARBA" id="ARBA00001936"/>
    </source>
</evidence>
<dbReference type="EC" id="6.3.4.13" evidence="4"/>
<gene>
    <name evidence="23" type="ORF">F511_28043</name>
</gene>
<evidence type="ECO:0000256" key="15">
    <source>
        <dbReference type="ARBA" id="ARBA00042864"/>
    </source>
</evidence>
<dbReference type="InterPro" id="IPR013815">
    <property type="entry name" value="ATP_grasp_subdomain_1"/>
</dbReference>
<evidence type="ECO:0000259" key="22">
    <source>
        <dbReference type="PROSITE" id="PS51782"/>
    </source>
</evidence>
<dbReference type="InterPro" id="IPR018392">
    <property type="entry name" value="LysM"/>
</dbReference>
<dbReference type="InterPro" id="IPR020562">
    <property type="entry name" value="PRibGlycinamide_synth_N"/>
</dbReference>
<name>A0A2Z7A1J0_9LAMI</name>
<dbReference type="InterPro" id="IPR016185">
    <property type="entry name" value="PreATP-grasp_dom_sf"/>
</dbReference>
<evidence type="ECO:0000256" key="14">
    <source>
        <dbReference type="ARBA" id="ARBA00042242"/>
    </source>
</evidence>
<evidence type="ECO:0000256" key="4">
    <source>
        <dbReference type="ARBA" id="ARBA00013255"/>
    </source>
</evidence>
<dbReference type="FunFam" id="3.30.1490.20:FF:000006">
    <property type="entry name" value="phosphoribosylamine--glycine ligase, chloroplastic-like"/>
    <property type="match status" value="1"/>
</dbReference>
<keyword evidence="20" id="KW-0732">Signal</keyword>
<dbReference type="SUPFAM" id="SSF52440">
    <property type="entry name" value="PreATP-grasp domain"/>
    <property type="match status" value="1"/>
</dbReference>
<dbReference type="GO" id="GO:0046872">
    <property type="term" value="F:metal ion binding"/>
    <property type="evidence" value="ECO:0007669"/>
    <property type="project" value="UniProtKB-KW"/>
</dbReference>
<dbReference type="CDD" id="cd00118">
    <property type="entry name" value="LysM"/>
    <property type="match status" value="1"/>
</dbReference>
<evidence type="ECO:0000256" key="10">
    <source>
        <dbReference type="ARBA" id="ARBA00022840"/>
    </source>
</evidence>
<dbReference type="SMART" id="SM00257">
    <property type="entry name" value="LysM"/>
    <property type="match status" value="1"/>
</dbReference>
<dbReference type="InterPro" id="IPR000115">
    <property type="entry name" value="PRibGlycinamide_synth"/>
</dbReference>
<evidence type="ECO:0000256" key="6">
    <source>
        <dbReference type="ARBA" id="ARBA00022598"/>
    </source>
</evidence>
<keyword evidence="12" id="KW-0464">Manganese</keyword>
<keyword evidence="24" id="KW-1185">Reference proteome</keyword>
<accession>A0A2Z7A1J0</accession>
<dbReference type="InterPro" id="IPR011054">
    <property type="entry name" value="Rudment_hybrid_motif"/>
</dbReference>
<keyword evidence="9" id="KW-0658">Purine biosynthesis</keyword>
<dbReference type="InterPro" id="IPR037123">
    <property type="entry name" value="PRibGlycinamide_synth_C_sf"/>
</dbReference>
<comment type="cofactor">
    <cofactor evidence="2">
        <name>Mg(2+)</name>
        <dbReference type="ChEBI" id="CHEBI:18420"/>
    </cofactor>
</comment>
<feature type="domain" description="LysM" evidence="22">
    <location>
        <begin position="32"/>
        <end position="80"/>
    </location>
</feature>
<dbReference type="GO" id="GO:0006189">
    <property type="term" value="P:'de novo' IMP biosynthetic process"/>
    <property type="evidence" value="ECO:0007669"/>
    <property type="project" value="UniProtKB-UniPathway"/>
</dbReference>
<dbReference type="PROSITE" id="PS50975">
    <property type="entry name" value="ATP_GRASP"/>
    <property type="match status" value="1"/>
</dbReference>
<dbReference type="GO" id="GO:0009113">
    <property type="term" value="P:purine nucleobase biosynthetic process"/>
    <property type="evidence" value="ECO:0007669"/>
    <property type="project" value="InterPro"/>
</dbReference>
<dbReference type="NCBIfam" id="TIGR00877">
    <property type="entry name" value="purD"/>
    <property type="match status" value="1"/>
</dbReference>
<dbReference type="Proteomes" id="UP000250235">
    <property type="component" value="Unassembled WGS sequence"/>
</dbReference>
<dbReference type="Gene3D" id="3.30.470.20">
    <property type="entry name" value="ATP-grasp fold, B domain"/>
    <property type="match status" value="1"/>
</dbReference>
<dbReference type="Gene3D" id="3.40.50.20">
    <property type="match status" value="1"/>
</dbReference>
<dbReference type="InterPro" id="IPR011761">
    <property type="entry name" value="ATP-grasp"/>
</dbReference>
<dbReference type="EMBL" id="KV020105">
    <property type="protein sequence ID" value="KZV15347.1"/>
    <property type="molecule type" value="Genomic_DNA"/>
</dbReference>
<dbReference type="Pfam" id="PF01071">
    <property type="entry name" value="GARS_A"/>
    <property type="match status" value="1"/>
</dbReference>
<evidence type="ECO:0000256" key="20">
    <source>
        <dbReference type="SAM" id="SignalP"/>
    </source>
</evidence>
<evidence type="ECO:0000256" key="5">
    <source>
        <dbReference type="ARBA" id="ARBA00020605"/>
    </source>
</evidence>
<proteinExistence type="inferred from homology"/>
<dbReference type="Gene3D" id="3.90.600.10">
    <property type="entry name" value="Phosphoribosylglycinamide synthetase, C-terminal domain"/>
    <property type="match status" value="1"/>
</dbReference>
<evidence type="ECO:0000256" key="8">
    <source>
        <dbReference type="ARBA" id="ARBA00022741"/>
    </source>
</evidence>
<dbReference type="SUPFAM" id="SSF56059">
    <property type="entry name" value="Glutathione synthetase ATP-binding domain-like"/>
    <property type="match status" value="1"/>
</dbReference>
<evidence type="ECO:0000256" key="7">
    <source>
        <dbReference type="ARBA" id="ARBA00022723"/>
    </source>
</evidence>
<dbReference type="Pfam" id="PF01476">
    <property type="entry name" value="LysM"/>
    <property type="match status" value="1"/>
</dbReference>
<evidence type="ECO:0000313" key="24">
    <source>
        <dbReference type="Proteomes" id="UP000250235"/>
    </source>
</evidence>
<evidence type="ECO:0000256" key="11">
    <source>
        <dbReference type="ARBA" id="ARBA00022842"/>
    </source>
</evidence>
<keyword evidence="11" id="KW-0460">Magnesium</keyword>
<comment type="cofactor">
    <cofactor evidence="1">
        <name>Mn(2+)</name>
        <dbReference type="ChEBI" id="CHEBI:29035"/>
    </cofactor>
</comment>
<dbReference type="AlphaFoldDB" id="A0A2Z7A1J0"/>
<organism evidence="23 24">
    <name type="scientific">Dorcoceras hygrometricum</name>
    <dbReference type="NCBI Taxonomy" id="472368"/>
    <lineage>
        <taxon>Eukaryota</taxon>
        <taxon>Viridiplantae</taxon>
        <taxon>Streptophyta</taxon>
        <taxon>Embryophyta</taxon>
        <taxon>Tracheophyta</taxon>
        <taxon>Spermatophyta</taxon>
        <taxon>Magnoliopsida</taxon>
        <taxon>eudicotyledons</taxon>
        <taxon>Gunneridae</taxon>
        <taxon>Pentapetalae</taxon>
        <taxon>asterids</taxon>
        <taxon>lamiids</taxon>
        <taxon>Lamiales</taxon>
        <taxon>Gesneriaceae</taxon>
        <taxon>Didymocarpoideae</taxon>
        <taxon>Trichosporeae</taxon>
        <taxon>Loxocarpinae</taxon>
        <taxon>Dorcoceras</taxon>
    </lineage>
</organism>
<dbReference type="GO" id="GO:0005524">
    <property type="term" value="F:ATP binding"/>
    <property type="evidence" value="ECO:0007669"/>
    <property type="project" value="UniProtKB-UniRule"/>
</dbReference>
<dbReference type="PANTHER" id="PTHR43472:SF1">
    <property type="entry name" value="PHOSPHORIBOSYLAMINE--GLYCINE LIGASE, CHLOROPLASTIC"/>
    <property type="match status" value="1"/>
</dbReference>
<dbReference type="Gene3D" id="3.30.1490.20">
    <property type="entry name" value="ATP-grasp fold, A domain"/>
    <property type="match status" value="1"/>
</dbReference>
<dbReference type="FunFam" id="3.30.470.20:FF:000031">
    <property type="entry name" value="Phosphoribosylamine--glycine ligase"/>
    <property type="match status" value="1"/>
</dbReference>
<dbReference type="FunFam" id="3.40.50.20:FF:000006">
    <property type="entry name" value="Phosphoribosylamine--glycine ligase, chloroplastic"/>
    <property type="match status" value="1"/>
</dbReference>
<dbReference type="InterPro" id="IPR020559">
    <property type="entry name" value="PRibGlycinamide_synth_CS"/>
</dbReference>
<feature type="signal peptide" evidence="20">
    <location>
        <begin position="1"/>
        <end position="21"/>
    </location>
</feature>
<dbReference type="SMART" id="SM01209">
    <property type="entry name" value="GARS_A"/>
    <property type="match status" value="1"/>
</dbReference>
<dbReference type="SMART" id="SM01210">
    <property type="entry name" value="GARS_C"/>
    <property type="match status" value="1"/>
</dbReference>
<keyword evidence="8 18" id="KW-0547">Nucleotide-binding</keyword>
<feature type="region of interest" description="Disordered" evidence="19">
    <location>
        <begin position="587"/>
        <end position="613"/>
    </location>
</feature>
<dbReference type="SUPFAM" id="SSF54106">
    <property type="entry name" value="LysM domain"/>
    <property type="match status" value="1"/>
</dbReference>
<dbReference type="InterPro" id="IPR020560">
    <property type="entry name" value="PRibGlycinamide_synth_C-dom"/>
</dbReference>
<keyword evidence="7" id="KW-0479">Metal-binding</keyword>
<keyword evidence="6 23" id="KW-0436">Ligase</keyword>
<evidence type="ECO:0000256" key="2">
    <source>
        <dbReference type="ARBA" id="ARBA00001946"/>
    </source>
</evidence>
<dbReference type="HAMAP" id="MF_00138">
    <property type="entry name" value="GARS"/>
    <property type="match status" value="1"/>
</dbReference>
<evidence type="ECO:0000256" key="12">
    <source>
        <dbReference type="ARBA" id="ARBA00023211"/>
    </source>
</evidence>
<feature type="chain" id="PRO_5016384917" description="Phosphoribosylamine--glycine ligase" evidence="20">
    <location>
        <begin position="22"/>
        <end position="804"/>
    </location>
</feature>
<comment type="catalytic activity">
    <reaction evidence="16">
        <text>5-phospho-beta-D-ribosylamine + glycine + ATP = N(1)-(5-phospho-beta-D-ribosyl)glycinamide + ADP + phosphate + H(+)</text>
        <dbReference type="Rhea" id="RHEA:17453"/>
        <dbReference type="ChEBI" id="CHEBI:15378"/>
        <dbReference type="ChEBI" id="CHEBI:30616"/>
        <dbReference type="ChEBI" id="CHEBI:43474"/>
        <dbReference type="ChEBI" id="CHEBI:57305"/>
        <dbReference type="ChEBI" id="CHEBI:58681"/>
        <dbReference type="ChEBI" id="CHEBI:143788"/>
        <dbReference type="ChEBI" id="CHEBI:456216"/>
        <dbReference type="EC" id="6.3.4.13"/>
    </reaction>
</comment>
<reference evidence="23 24" key="1">
    <citation type="journal article" date="2015" name="Proc. Natl. Acad. Sci. U.S.A.">
        <title>The resurrection genome of Boea hygrometrica: A blueprint for survival of dehydration.</title>
        <authorList>
            <person name="Xiao L."/>
            <person name="Yang G."/>
            <person name="Zhang L."/>
            <person name="Yang X."/>
            <person name="Zhao S."/>
            <person name="Ji Z."/>
            <person name="Zhou Q."/>
            <person name="Hu M."/>
            <person name="Wang Y."/>
            <person name="Chen M."/>
            <person name="Xu Y."/>
            <person name="Jin H."/>
            <person name="Xiao X."/>
            <person name="Hu G."/>
            <person name="Bao F."/>
            <person name="Hu Y."/>
            <person name="Wan P."/>
            <person name="Li L."/>
            <person name="Deng X."/>
            <person name="Kuang T."/>
            <person name="Xiang C."/>
            <person name="Zhu J.K."/>
            <person name="Oliver M.J."/>
            <person name="He Y."/>
        </authorList>
    </citation>
    <scope>NUCLEOTIDE SEQUENCE [LARGE SCALE GENOMIC DNA]</scope>
    <source>
        <strain evidence="24">cv. XS01</strain>
    </source>
</reference>
<evidence type="ECO:0000313" key="23">
    <source>
        <dbReference type="EMBL" id="KZV15347.1"/>
    </source>
</evidence>
<evidence type="ECO:0000256" key="19">
    <source>
        <dbReference type="SAM" id="MobiDB-lite"/>
    </source>
</evidence>
<dbReference type="SUPFAM" id="SSF51246">
    <property type="entry name" value="Rudiment single hybrid motif"/>
    <property type="match status" value="1"/>
</dbReference>
<dbReference type="GO" id="GO:0004637">
    <property type="term" value="F:phosphoribosylamine-glycine ligase activity"/>
    <property type="evidence" value="ECO:0007669"/>
    <property type="project" value="UniProtKB-EC"/>
</dbReference>